<comment type="caution">
    <text evidence="1">The sequence shown here is derived from an EMBL/GenBank/DDBJ whole genome shotgun (WGS) entry which is preliminary data.</text>
</comment>
<sequence>MSKISIETNKNLKLINVLIRKKKMVKVVDLYKEITKYTNFLSVAKIQTKGPLITRQYNSQIDENGILYSDFDLMVQTTKTLKANSALNTQFKGNVNVPNCLYSKFKGSIEDIEYVQSKMKIHIWEEDLIDSGEEYMVYLENSQGLAEIDLFKPIA</sequence>
<evidence type="ECO:0000313" key="2">
    <source>
        <dbReference type="Proteomes" id="UP000094764"/>
    </source>
</evidence>
<organism evidence="1 2">
    <name type="scientific">Enterococcus quebecensis</name>
    <dbReference type="NCBI Taxonomy" id="903983"/>
    <lineage>
        <taxon>Bacteria</taxon>
        <taxon>Bacillati</taxon>
        <taxon>Bacillota</taxon>
        <taxon>Bacilli</taxon>
        <taxon>Lactobacillales</taxon>
        <taxon>Enterococcaceae</taxon>
        <taxon>Enterococcus</taxon>
    </lineage>
</organism>
<dbReference type="OrthoDB" id="1642523at2"/>
<dbReference type="Proteomes" id="UP000094764">
    <property type="component" value="Unassembled WGS sequence"/>
</dbReference>
<name>A0A1E5GTA3_9ENTE</name>
<dbReference type="EMBL" id="MIKB01000014">
    <property type="protein sequence ID" value="OEG15909.1"/>
    <property type="molecule type" value="Genomic_DNA"/>
</dbReference>
<protein>
    <recommendedName>
        <fullName evidence="3">AraC family transcriptional regulator</fullName>
    </recommendedName>
</protein>
<evidence type="ECO:0000313" key="1">
    <source>
        <dbReference type="EMBL" id="OEG15909.1"/>
    </source>
</evidence>
<accession>A0A1E5GTA3</accession>
<keyword evidence="2" id="KW-1185">Reference proteome</keyword>
<dbReference type="STRING" id="903983.BCR23_07105"/>
<gene>
    <name evidence="1" type="ORF">BCR23_07105</name>
</gene>
<proteinExistence type="predicted"/>
<reference evidence="2" key="1">
    <citation type="submission" date="2016-09" db="EMBL/GenBank/DDBJ databases">
        <authorList>
            <person name="Gulvik C.A."/>
        </authorList>
    </citation>
    <scope>NUCLEOTIDE SEQUENCE [LARGE SCALE GENOMIC DNA]</scope>
    <source>
        <strain evidence="2">LMG 26306</strain>
    </source>
</reference>
<dbReference type="AlphaFoldDB" id="A0A1E5GTA3"/>
<evidence type="ECO:0008006" key="3">
    <source>
        <dbReference type="Google" id="ProtNLM"/>
    </source>
</evidence>
<dbReference type="RefSeq" id="WP_069635107.1">
    <property type="nucleotide sequence ID" value="NZ_JXKZ01000018.1"/>
</dbReference>